<sequence length="441" mass="48561">MSSINKPKKSYSSDWVSQAEWAHIAQAPLKAQGLLYTLSAVVLILLIWAAFAPLDEIARGEGKVVPSQQLQTIQSLDGGLVTDILVKEGQIINEGDTILKVDATRFSANLAESRTQFIALSAEVERLTALIQERKPEFPSELVSEAPDRIQHERYMYQTSKAELDELRAMQRQQQQQKQQDLNEALAAQKQYEQTLRLTEQELAVTRPLLDTGAVSNIDILRLERSLATARGEANRASAVVAKAQSSVLEAENKLSEIRLNMLNKWQTQLSDSKTKLAGLAESLTGLSDKVMRSDVKSPISGTVQRLHINTVGGVLTPGKDIVDLVPLNDLLVIEAKLSPKDIAFVQMGQSAIIKFTAYDFSVFGALKASVTHISADTITDEKDNTFYVVRLTTKSRFRDGSLNILPGMTVQVDILTGKKTVLSYISKPITKATSNALTER</sequence>
<evidence type="ECO:0000256" key="6">
    <source>
        <dbReference type="ARBA" id="ARBA00022692"/>
    </source>
</evidence>
<reference evidence="13" key="1">
    <citation type="submission" date="2019-04" db="EMBL/GenBank/DDBJ databases">
        <authorList>
            <person name="Brambilla D."/>
        </authorList>
    </citation>
    <scope>NUCLEOTIDE SEQUENCE</scope>
    <source>
        <strain evidence="13">BAL1</strain>
    </source>
</reference>
<accession>A0A486XQE5</accession>
<keyword evidence="10" id="KW-0175">Coiled coil</keyword>
<keyword evidence="8 9" id="KW-0472">Membrane</keyword>
<feature type="transmembrane region" description="Helical" evidence="9">
    <location>
        <begin position="33"/>
        <end position="51"/>
    </location>
</feature>
<comment type="subcellular location">
    <subcellularLocation>
        <location evidence="1 9">Cell inner membrane</location>
        <topology evidence="1 9">Single-pass membrane protein</topology>
    </subcellularLocation>
</comment>
<dbReference type="AlphaFoldDB" id="A0A486XQE5"/>
<evidence type="ECO:0000256" key="4">
    <source>
        <dbReference type="ARBA" id="ARBA00022475"/>
    </source>
</evidence>
<evidence type="ECO:0000256" key="5">
    <source>
        <dbReference type="ARBA" id="ARBA00022519"/>
    </source>
</evidence>
<dbReference type="InterPro" id="IPR050739">
    <property type="entry name" value="MFP"/>
</dbReference>
<dbReference type="Pfam" id="PF25994">
    <property type="entry name" value="HH_AprE"/>
    <property type="match status" value="1"/>
</dbReference>
<evidence type="ECO:0000259" key="12">
    <source>
        <dbReference type="Pfam" id="PF26002"/>
    </source>
</evidence>
<dbReference type="GO" id="GO:0005886">
    <property type="term" value="C:plasma membrane"/>
    <property type="evidence" value="ECO:0007669"/>
    <property type="project" value="UniProtKB-SubCell"/>
</dbReference>
<dbReference type="PRINTS" id="PR01490">
    <property type="entry name" value="RTXTOXIND"/>
</dbReference>
<protein>
    <recommendedName>
        <fullName evidence="9">Membrane fusion protein (MFP) family protein</fullName>
    </recommendedName>
</protein>
<dbReference type="SUPFAM" id="SSF111369">
    <property type="entry name" value="HlyD-like secretion proteins"/>
    <property type="match status" value="1"/>
</dbReference>
<evidence type="ECO:0000313" key="13">
    <source>
        <dbReference type="EMBL" id="VHO04023.1"/>
    </source>
</evidence>
<evidence type="ECO:0000256" key="1">
    <source>
        <dbReference type="ARBA" id="ARBA00004377"/>
    </source>
</evidence>
<comment type="similarity">
    <text evidence="2 9">Belongs to the membrane fusion protein (MFP) (TC 8.A.1) family.</text>
</comment>
<keyword evidence="4 9" id="KW-1003">Cell membrane</keyword>
<evidence type="ECO:0000256" key="8">
    <source>
        <dbReference type="ARBA" id="ARBA00023136"/>
    </source>
</evidence>
<dbReference type="GO" id="GO:0015031">
    <property type="term" value="P:protein transport"/>
    <property type="evidence" value="ECO:0007669"/>
    <property type="project" value="InterPro"/>
</dbReference>
<evidence type="ECO:0000256" key="10">
    <source>
        <dbReference type="SAM" id="Coils"/>
    </source>
</evidence>
<dbReference type="PANTHER" id="PTHR30386:SF26">
    <property type="entry name" value="TRANSPORT PROTEIN COMB"/>
    <property type="match status" value="1"/>
</dbReference>
<feature type="domain" description="AprE-like beta-barrel" evidence="12">
    <location>
        <begin position="332"/>
        <end position="418"/>
    </location>
</feature>
<dbReference type="InterPro" id="IPR010129">
    <property type="entry name" value="T1SS_HlyD"/>
</dbReference>
<dbReference type="InterPro" id="IPR058982">
    <property type="entry name" value="Beta-barrel_AprE"/>
</dbReference>
<keyword evidence="7 9" id="KW-1133">Transmembrane helix</keyword>
<evidence type="ECO:0000256" key="9">
    <source>
        <dbReference type="RuleBase" id="RU365093"/>
    </source>
</evidence>
<dbReference type="NCBIfam" id="TIGR01843">
    <property type="entry name" value="type_I_hlyD"/>
    <property type="match status" value="1"/>
</dbReference>
<evidence type="ECO:0000256" key="3">
    <source>
        <dbReference type="ARBA" id="ARBA00022448"/>
    </source>
</evidence>
<name>A0A486XQE5_9GAMM</name>
<organism evidence="13">
    <name type="scientific">Rheinheimera sp. BAL341</name>
    <dbReference type="NCBI Taxonomy" id="1708203"/>
    <lineage>
        <taxon>Bacteria</taxon>
        <taxon>Pseudomonadati</taxon>
        <taxon>Pseudomonadota</taxon>
        <taxon>Gammaproteobacteria</taxon>
        <taxon>Chromatiales</taxon>
        <taxon>Chromatiaceae</taxon>
        <taxon>Rheinheimera</taxon>
    </lineage>
</organism>
<gene>
    <name evidence="13" type="ORF">BAL341_1682</name>
</gene>
<keyword evidence="5 9" id="KW-0997">Cell inner membrane</keyword>
<feature type="domain" description="AprE-like long alpha-helical hairpin" evidence="11">
    <location>
        <begin position="107"/>
        <end position="289"/>
    </location>
</feature>
<dbReference type="EMBL" id="CAAJGR010000091">
    <property type="protein sequence ID" value="VHO04023.1"/>
    <property type="molecule type" value="Genomic_DNA"/>
</dbReference>
<feature type="coiled-coil region" evidence="10">
    <location>
        <begin position="157"/>
        <end position="202"/>
    </location>
</feature>
<evidence type="ECO:0000256" key="7">
    <source>
        <dbReference type="ARBA" id="ARBA00022989"/>
    </source>
</evidence>
<dbReference type="Pfam" id="PF26002">
    <property type="entry name" value="Beta-barrel_AprE"/>
    <property type="match status" value="1"/>
</dbReference>
<evidence type="ECO:0000256" key="2">
    <source>
        <dbReference type="ARBA" id="ARBA00009477"/>
    </source>
</evidence>
<dbReference type="Gene3D" id="2.40.30.170">
    <property type="match status" value="1"/>
</dbReference>
<proteinExistence type="inferred from homology"/>
<dbReference type="PANTHER" id="PTHR30386">
    <property type="entry name" value="MEMBRANE FUSION SUBUNIT OF EMRAB-TOLC MULTIDRUG EFFLUX PUMP"/>
    <property type="match status" value="1"/>
</dbReference>
<keyword evidence="6 9" id="KW-0812">Transmembrane</keyword>
<evidence type="ECO:0000259" key="11">
    <source>
        <dbReference type="Pfam" id="PF25994"/>
    </source>
</evidence>
<dbReference type="InterPro" id="IPR058781">
    <property type="entry name" value="HH_AprE-like"/>
</dbReference>
<keyword evidence="3 9" id="KW-0813">Transport</keyword>